<accession>A0A2H1W7D0</accession>
<keyword evidence="1" id="KW-0812">Transmembrane</keyword>
<reference evidence="2" key="1">
    <citation type="submission" date="2016-07" db="EMBL/GenBank/DDBJ databases">
        <authorList>
            <person name="Bretaudeau A."/>
        </authorList>
    </citation>
    <scope>NUCLEOTIDE SEQUENCE</scope>
    <source>
        <strain evidence="2">Rice</strain>
        <tissue evidence="2">Whole body</tissue>
    </source>
</reference>
<organism evidence="2">
    <name type="scientific">Spodoptera frugiperda</name>
    <name type="common">Fall armyworm</name>
    <dbReference type="NCBI Taxonomy" id="7108"/>
    <lineage>
        <taxon>Eukaryota</taxon>
        <taxon>Metazoa</taxon>
        <taxon>Ecdysozoa</taxon>
        <taxon>Arthropoda</taxon>
        <taxon>Hexapoda</taxon>
        <taxon>Insecta</taxon>
        <taxon>Pterygota</taxon>
        <taxon>Neoptera</taxon>
        <taxon>Endopterygota</taxon>
        <taxon>Lepidoptera</taxon>
        <taxon>Glossata</taxon>
        <taxon>Ditrysia</taxon>
        <taxon>Noctuoidea</taxon>
        <taxon>Noctuidae</taxon>
        <taxon>Amphipyrinae</taxon>
        <taxon>Spodoptera</taxon>
    </lineage>
</organism>
<feature type="transmembrane region" description="Helical" evidence="1">
    <location>
        <begin position="121"/>
        <end position="147"/>
    </location>
</feature>
<protein>
    <submittedName>
        <fullName evidence="2">SFRICE_021063</fullName>
    </submittedName>
</protein>
<dbReference type="AlphaFoldDB" id="A0A2H1W7D0"/>
<sequence>MGQERLSGLAILSIEHSMARKLYSVKKQSDTRWEAKINSVKSVRFQICEIHDTLDTLANVTEKTDHTTSHEATILAEQLKDFKLMLLANHCNPNTWVSNTEKLDSRKLHCNKVTSGERETLVTMCCIVSASGNFSLVTIMVILEFFLKIT</sequence>
<evidence type="ECO:0000313" key="2">
    <source>
        <dbReference type="EMBL" id="SOQ48999.1"/>
    </source>
</evidence>
<proteinExistence type="predicted"/>
<keyword evidence="1" id="KW-0472">Membrane</keyword>
<keyword evidence="1" id="KW-1133">Transmembrane helix</keyword>
<dbReference type="EMBL" id="ODYU01006805">
    <property type="protein sequence ID" value="SOQ48999.1"/>
    <property type="molecule type" value="Genomic_DNA"/>
</dbReference>
<name>A0A2H1W7D0_SPOFR</name>
<evidence type="ECO:0000256" key="1">
    <source>
        <dbReference type="SAM" id="Phobius"/>
    </source>
</evidence>
<gene>
    <name evidence="2" type="ORF">SFRICE_021063</name>
</gene>